<evidence type="ECO:0000313" key="5">
    <source>
        <dbReference type="EMBL" id="CAD5115536.1"/>
    </source>
</evidence>
<organism evidence="5 6">
    <name type="scientific">Dimorphilus gyrociliatus</name>
    <dbReference type="NCBI Taxonomy" id="2664684"/>
    <lineage>
        <taxon>Eukaryota</taxon>
        <taxon>Metazoa</taxon>
        <taxon>Spiralia</taxon>
        <taxon>Lophotrochozoa</taxon>
        <taxon>Annelida</taxon>
        <taxon>Polychaeta</taxon>
        <taxon>Polychaeta incertae sedis</taxon>
        <taxon>Dinophilidae</taxon>
        <taxon>Dimorphilus</taxon>
    </lineage>
</organism>
<dbReference type="GO" id="GO:0016020">
    <property type="term" value="C:membrane"/>
    <property type="evidence" value="ECO:0007669"/>
    <property type="project" value="TreeGrafter"/>
</dbReference>
<dbReference type="InterPro" id="IPR019734">
    <property type="entry name" value="TPR_rpt"/>
</dbReference>
<dbReference type="PROSITE" id="PS50005">
    <property type="entry name" value="TPR"/>
    <property type="match status" value="2"/>
</dbReference>
<evidence type="ECO:0000313" key="6">
    <source>
        <dbReference type="Proteomes" id="UP000549394"/>
    </source>
</evidence>
<keyword evidence="2 3" id="KW-0802">TPR repeat</keyword>
<proteinExistence type="predicted"/>
<dbReference type="PROSITE" id="PS50293">
    <property type="entry name" value="TPR_REGION"/>
    <property type="match status" value="1"/>
</dbReference>
<dbReference type="GO" id="GO:0072380">
    <property type="term" value="C:TRC complex"/>
    <property type="evidence" value="ECO:0007669"/>
    <property type="project" value="TreeGrafter"/>
</dbReference>
<dbReference type="GO" id="GO:0006620">
    <property type="term" value="P:post-translational protein targeting to endoplasmic reticulum membrane"/>
    <property type="evidence" value="ECO:0007669"/>
    <property type="project" value="TreeGrafter"/>
</dbReference>
<feature type="repeat" description="TPR" evidence="3">
    <location>
        <begin position="46"/>
        <end position="79"/>
    </location>
</feature>
<evidence type="ECO:0000256" key="3">
    <source>
        <dbReference type="PROSITE-ProRule" id="PRU00339"/>
    </source>
</evidence>
<dbReference type="AlphaFoldDB" id="A0A7I8VGR4"/>
<reference evidence="5 6" key="1">
    <citation type="submission" date="2020-08" db="EMBL/GenBank/DDBJ databases">
        <authorList>
            <person name="Hejnol A."/>
        </authorList>
    </citation>
    <scope>NUCLEOTIDE SEQUENCE [LARGE SCALE GENOMIC DNA]</scope>
</reference>
<dbReference type="Proteomes" id="UP000549394">
    <property type="component" value="Unassembled WGS sequence"/>
</dbReference>
<dbReference type="PANTHER" id="PTHR45831:SF2">
    <property type="entry name" value="LD24721P"/>
    <property type="match status" value="1"/>
</dbReference>
<name>A0A7I8VGR4_9ANNE</name>
<protein>
    <submittedName>
        <fullName evidence="5">DgyrCDS4503</fullName>
    </submittedName>
</protein>
<dbReference type="OrthoDB" id="2335338at2759"/>
<dbReference type="InterPro" id="IPR047150">
    <property type="entry name" value="SGT"/>
</dbReference>
<dbReference type="GO" id="GO:0060090">
    <property type="term" value="F:molecular adaptor activity"/>
    <property type="evidence" value="ECO:0007669"/>
    <property type="project" value="TreeGrafter"/>
</dbReference>
<accession>A0A7I8VGR4</accession>
<feature type="region of interest" description="Disordered" evidence="4">
    <location>
        <begin position="237"/>
        <end position="256"/>
    </location>
</feature>
<gene>
    <name evidence="5" type="ORF">DGYR_LOCUS4265</name>
</gene>
<dbReference type="Gene3D" id="1.25.40.10">
    <property type="entry name" value="Tetratricopeptide repeat domain"/>
    <property type="match status" value="1"/>
</dbReference>
<dbReference type="InterPro" id="IPR011990">
    <property type="entry name" value="TPR-like_helical_dom_sf"/>
</dbReference>
<evidence type="ECO:0000256" key="2">
    <source>
        <dbReference type="ARBA" id="ARBA00022803"/>
    </source>
</evidence>
<evidence type="ECO:0000256" key="1">
    <source>
        <dbReference type="ARBA" id="ARBA00022737"/>
    </source>
</evidence>
<keyword evidence="6" id="KW-1185">Reference proteome</keyword>
<sequence length="256" mass="29110">MEQVFDVRGSDPYPPMRNLLEVFEENFKNGNIIKEVKPNIVNKEEAEKYKTTGNDFMRTEKYQEAIDSYTKAISFDSTNPVYYSNRAAAYSKANLHEQAISDCDKALIIDSSYSKAYGRKGLALSSLNKFKEAVENYKKALELDPQNESYKQNLVIAETKAKESDPGASGMNFANILSNPAIMNMASQFMQNSEVQNLMQGVMHEQDTDQNLSFERLLNVGQQMARQIQETNPELISELRGRMQNSDPEEKEPKTE</sequence>
<dbReference type="PANTHER" id="PTHR45831">
    <property type="entry name" value="LD24721P"/>
    <property type="match status" value="1"/>
</dbReference>
<comment type="caution">
    <text evidence="5">The sequence shown here is derived from an EMBL/GenBank/DDBJ whole genome shotgun (WGS) entry which is preliminary data.</text>
</comment>
<dbReference type="Pfam" id="PF13414">
    <property type="entry name" value="TPR_11"/>
    <property type="match status" value="1"/>
</dbReference>
<dbReference type="SUPFAM" id="SSF48452">
    <property type="entry name" value="TPR-like"/>
    <property type="match status" value="1"/>
</dbReference>
<evidence type="ECO:0000256" key="4">
    <source>
        <dbReference type="SAM" id="MobiDB-lite"/>
    </source>
</evidence>
<feature type="repeat" description="TPR" evidence="3">
    <location>
        <begin position="114"/>
        <end position="147"/>
    </location>
</feature>
<keyword evidence="1" id="KW-0677">Repeat</keyword>
<dbReference type="SMART" id="SM00028">
    <property type="entry name" value="TPR"/>
    <property type="match status" value="3"/>
</dbReference>
<dbReference type="Pfam" id="PF00515">
    <property type="entry name" value="TPR_1"/>
    <property type="match status" value="1"/>
</dbReference>
<dbReference type="EMBL" id="CAJFCJ010000006">
    <property type="protein sequence ID" value="CAD5115536.1"/>
    <property type="molecule type" value="Genomic_DNA"/>
</dbReference>